<keyword evidence="9" id="KW-1185">Reference proteome</keyword>
<reference evidence="8" key="1">
    <citation type="submission" date="2021-01" db="EMBL/GenBank/DDBJ databases">
        <title>Whole genome shotgun sequence of Planotetraspora silvatica NBRC 100141.</title>
        <authorList>
            <person name="Komaki H."/>
            <person name="Tamura T."/>
        </authorList>
    </citation>
    <scope>NUCLEOTIDE SEQUENCE</scope>
    <source>
        <strain evidence="8">NBRC 100141</strain>
    </source>
</reference>
<evidence type="ECO:0000256" key="6">
    <source>
        <dbReference type="SAM" id="MobiDB-lite"/>
    </source>
</evidence>
<feature type="compositionally biased region" description="Basic and acidic residues" evidence="6">
    <location>
        <begin position="256"/>
        <end position="269"/>
    </location>
</feature>
<dbReference type="EMBL" id="BOOQ01000010">
    <property type="protein sequence ID" value="GII45506.1"/>
    <property type="molecule type" value="Genomic_DNA"/>
</dbReference>
<dbReference type="AlphaFoldDB" id="A0A8J3UJA1"/>
<evidence type="ECO:0000256" key="5">
    <source>
        <dbReference type="ARBA" id="ARBA00023136"/>
    </source>
</evidence>
<evidence type="ECO:0000313" key="9">
    <source>
        <dbReference type="Proteomes" id="UP000644610"/>
    </source>
</evidence>
<dbReference type="PANTHER" id="PTHR35007">
    <property type="entry name" value="INTEGRAL MEMBRANE PROTEIN-RELATED"/>
    <property type="match status" value="1"/>
</dbReference>
<dbReference type="Pfam" id="PF00482">
    <property type="entry name" value="T2SSF"/>
    <property type="match status" value="1"/>
</dbReference>
<feature type="region of interest" description="Disordered" evidence="6">
    <location>
        <begin position="234"/>
        <end position="277"/>
    </location>
</feature>
<evidence type="ECO:0000256" key="4">
    <source>
        <dbReference type="ARBA" id="ARBA00022989"/>
    </source>
</evidence>
<comment type="caution">
    <text evidence="8">The sequence shown here is derived from an EMBL/GenBank/DDBJ whole genome shotgun (WGS) entry which is preliminary data.</text>
</comment>
<evidence type="ECO:0000256" key="3">
    <source>
        <dbReference type="ARBA" id="ARBA00022692"/>
    </source>
</evidence>
<gene>
    <name evidence="8" type="ORF">Psi02_19300</name>
</gene>
<evidence type="ECO:0000313" key="8">
    <source>
        <dbReference type="EMBL" id="GII45506.1"/>
    </source>
</evidence>
<comment type="subcellular location">
    <subcellularLocation>
        <location evidence="1">Cell membrane</location>
        <topology evidence="1">Multi-pass membrane protein</topology>
    </subcellularLocation>
</comment>
<keyword evidence="4" id="KW-1133">Transmembrane helix</keyword>
<dbReference type="GO" id="GO:0005886">
    <property type="term" value="C:plasma membrane"/>
    <property type="evidence" value="ECO:0007669"/>
    <property type="project" value="UniProtKB-SubCell"/>
</dbReference>
<keyword evidence="3" id="KW-0812">Transmembrane</keyword>
<accession>A0A8J3UJA1</accession>
<keyword evidence="5" id="KW-0472">Membrane</keyword>
<feature type="compositionally biased region" description="Basic and acidic residues" evidence="6">
    <location>
        <begin position="236"/>
        <end position="248"/>
    </location>
</feature>
<protein>
    <recommendedName>
        <fullName evidence="7">Type II secretion system protein GspF domain-containing protein</fullName>
    </recommendedName>
</protein>
<keyword evidence="2" id="KW-1003">Cell membrane</keyword>
<evidence type="ECO:0000259" key="7">
    <source>
        <dbReference type="Pfam" id="PF00482"/>
    </source>
</evidence>
<dbReference type="RefSeq" id="WP_203973095.1">
    <property type="nucleotide sequence ID" value="NZ_BAAAKY010000004.1"/>
</dbReference>
<name>A0A8J3UJA1_9ACTN</name>
<sequence>MVAVAVLTAMVAAWVGAGPSVQAERLAAVLGVRAPRPGRAVWKALVDRRRPLAEAAAWRAACIELCEGVAAELAAGKQAGEALARAVSAMTVPDTAALLPVVAAARDGGDVPVALARAAPLQGGEGLVRLAACWQVSVTVGGDLLTLVERLAASLRAEESHRQDVAAQLAGPRATARMLAGLPLLGFLMAAGLGMSPVSFLLGSPAGLGCLTIGLALDATGVWWTGRLVAGAQGRSSREREPGRRDPGGRMTSMRRSVDLGQVDREPRTRVLGRRAT</sequence>
<dbReference type="InterPro" id="IPR018076">
    <property type="entry name" value="T2SS_GspF_dom"/>
</dbReference>
<evidence type="ECO:0000256" key="1">
    <source>
        <dbReference type="ARBA" id="ARBA00004651"/>
    </source>
</evidence>
<dbReference type="PANTHER" id="PTHR35007:SF4">
    <property type="entry name" value="CONSERVED TRANSMEMBRANE PROTEIN-RELATED"/>
    <property type="match status" value="1"/>
</dbReference>
<evidence type="ECO:0000256" key="2">
    <source>
        <dbReference type="ARBA" id="ARBA00022475"/>
    </source>
</evidence>
<feature type="domain" description="Type II secretion system protein GspF" evidence="7">
    <location>
        <begin position="69"/>
        <end position="189"/>
    </location>
</feature>
<dbReference type="Proteomes" id="UP000644610">
    <property type="component" value="Unassembled WGS sequence"/>
</dbReference>
<organism evidence="8 9">
    <name type="scientific">Planotetraspora silvatica</name>
    <dbReference type="NCBI Taxonomy" id="234614"/>
    <lineage>
        <taxon>Bacteria</taxon>
        <taxon>Bacillati</taxon>
        <taxon>Actinomycetota</taxon>
        <taxon>Actinomycetes</taxon>
        <taxon>Streptosporangiales</taxon>
        <taxon>Streptosporangiaceae</taxon>
        <taxon>Planotetraspora</taxon>
    </lineage>
</organism>
<proteinExistence type="predicted"/>